<keyword evidence="6" id="KW-1185">Reference proteome</keyword>
<dbReference type="AlphaFoldDB" id="A0A2G5I3L5"/>
<feature type="domain" description="SWIM-type" evidence="2">
    <location>
        <begin position="107"/>
        <end position="169"/>
    </location>
</feature>
<dbReference type="GO" id="GO:0008270">
    <property type="term" value="F:zinc ion binding"/>
    <property type="evidence" value="ECO:0007669"/>
    <property type="project" value="UniProtKB-KW"/>
</dbReference>
<dbReference type="Proteomes" id="UP000230605">
    <property type="component" value="Chromosome 3"/>
</dbReference>
<dbReference type="Proteomes" id="UP001302367">
    <property type="component" value="Chromosome 3"/>
</dbReference>
<gene>
    <name evidence="3" type="ORF">CB0940_02588</name>
    <name evidence="4" type="ORF">RHO25_004349</name>
</gene>
<evidence type="ECO:0000313" key="4">
    <source>
        <dbReference type="EMBL" id="WPA99730.1"/>
    </source>
</evidence>
<dbReference type="InterPro" id="IPR007527">
    <property type="entry name" value="Znf_SWIM"/>
</dbReference>
<evidence type="ECO:0000313" key="3">
    <source>
        <dbReference type="EMBL" id="PIA99358.1"/>
    </source>
</evidence>
<accession>A0A2G5I3L5</accession>
<proteinExistence type="predicted"/>
<name>A0A2G5I3L5_CERBT</name>
<reference evidence="3 5" key="1">
    <citation type="submission" date="2015-10" db="EMBL/GenBank/DDBJ databases">
        <title>The cercosporin biosynthetic gene cluster was horizontally transferred to several fungal lineages and shown to be expanded in Cercospora beticola based on microsynteny with recipient genomes.</title>
        <authorList>
            <person name="De Jonge R."/>
            <person name="Ebert M.K."/>
            <person name="Suttle J.C."/>
            <person name="Jurick Ii W.M."/>
            <person name="Secor G.A."/>
            <person name="Thomma B.P."/>
            <person name="Van De Peer Y."/>
            <person name="Bolton M.D."/>
        </authorList>
    </citation>
    <scope>NUCLEOTIDE SEQUENCE [LARGE SCALE GENOMIC DNA]</scope>
    <source>
        <strain evidence="3 5">09-40</strain>
    </source>
</reference>
<sequence>MASSNTSPREWVTSLIKAIPPADVNVSQSLNPLRDLPAQGKNIFLTLYALFEKEVLPALDLLDRGLVTRLKLDSQAGQQAQVSSLYIVHSAQQQNTRVSTHDYVNNYEVRLEAWNCSCPAFAFSAFPAASSETSDQPSAQQGQWLVGGLTLGEDIPICKHLLACVLIEHCSALSHFVQEREATVDEVAGWSAGWGD</sequence>
<organism evidence="3 5">
    <name type="scientific">Cercospora beticola</name>
    <name type="common">Sugarbeet leaf spot fungus</name>
    <dbReference type="NCBI Taxonomy" id="122368"/>
    <lineage>
        <taxon>Eukaryota</taxon>
        <taxon>Fungi</taxon>
        <taxon>Dikarya</taxon>
        <taxon>Ascomycota</taxon>
        <taxon>Pezizomycotina</taxon>
        <taxon>Dothideomycetes</taxon>
        <taxon>Dothideomycetidae</taxon>
        <taxon>Mycosphaerellales</taxon>
        <taxon>Mycosphaerellaceae</taxon>
        <taxon>Cercospora</taxon>
    </lineage>
</organism>
<dbReference type="EMBL" id="LKMD01000101">
    <property type="protein sequence ID" value="PIA99358.1"/>
    <property type="molecule type" value="Genomic_DNA"/>
</dbReference>
<dbReference type="OrthoDB" id="5413281at2759"/>
<dbReference type="EMBL" id="CP134186">
    <property type="protein sequence ID" value="WPA99730.1"/>
    <property type="molecule type" value="Genomic_DNA"/>
</dbReference>
<keyword evidence="1" id="KW-0863">Zinc-finger</keyword>
<protein>
    <recommendedName>
        <fullName evidence="2">SWIM-type domain-containing protein</fullName>
    </recommendedName>
</protein>
<evidence type="ECO:0000256" key="1">
    <source>
        <dbReference type="PROSITE-ProRule" id="PRU00325"/>
    </source>
</evidence>
<evidence type="ECO:0000313" key="6">
    <source>
        <dbReference type="Proteomes" id="UP001302367"/>
    </source>
</evidence>
<keyword evidence="1" id="KW-0479">Metal-binding</keyword>
<evidence type="ECO:0000259" key="2">
    <source>
        <dbReference type="PROSITE" id="PS50966"/>
    </source>
</evidence>
<dbReference type="PROSITE" id="PS50966">
    <property type="entry name" value="ZF_SWIM"/>
    <property type="match status" value="1"/>
</dbReference>
<reference evidence="4 6" key="2">
    <citation type="submission" date="2023-09" db="EMBL/GenBank/DDBJ databases">
        <title>Complete-Gapless Cercospora beticola genome.</title>
        <authorList>
            <person name="Wyatt N.A."/>
            <person name="Spanner R.E."/>
            <person name="Bolton M.D."/>
        </authorList>
    </citation>
    <scope>NUCLEOTIDE SEQUENCE [LARGE SCALE GENOMIC DNA]</scope>
    <source>
        <strain evidence="4">Cb09-40</strain>
    </source>
</reference>
<keyword evidence="1" id="KW-0862">Zinc</keyword>
<evidence type="ECO:0000313" key="5">
    <source>
        <dbReference type="Proteomes" id="UP000230605"/>
    </source>
</evidence>